<keyword evidence="3" id="KW-0804">Transcription</keyword>
<dbReference type="GO" id="GO:0004519">
    <property type="term" value="F:endonuclease activity"/>
    <property type="evidence" value="ECO:0007669"/>
    <property type="project" value="UniProtKB-KW"/>
</dbReference>
<proteinExistence type="predicted"/>
<evidence type="ECO:0000256" key="2">
    <source>
        <dbReference type="ARBA" id="ARBA00023125"/>
    </source>
</evidence>
<dbReference type="PROSITE" id="PS51032">
    <property type="entry name" value="AP2_ERF"/>
    <property type="match status" value="1"/>
</dbReference>
<dbReference type="InterPro" id="IPR003615">
    <property type="entry name" value="HNH_nuc"/>
</dbReference>
<dbReference type="EMBL" id="MT141441">
    <property type="protein sequence ID" value="QJA61422.1"/>
    <property type="molecule type" value="Genomic_DNA"/>
</dbReference>
<dbReference type="Gene3D" id="3.30.730.10">
    <property type="entry name" value="AP2/ERF domain"/>
    <property type="match status" value="1"/>
</dbReference>
<dbReference type="AlphaFoldDB" id="A0A6H1ZW63"/>
<keyword evidence="5" id="KW-0378">Hydrolase</keyword>
<keyword evidence="5" id="KW-0540">Nuclease</keyword>
<dbReference type="EMBL" id="MT144273">
    <property type="protein sequence ID" value="QJA51557.1"/>
    <property type="molecule type" value="Genomic_DNA"/>
</dbReference>
<dbReference type="GO" id="GO:0003677">
    <property type="term" value="F:DNA binding"/>
    <property type="evidence" value="ECO:0007669"/>
    <property type="project" value="UniProtKB-KW"/>
</dbReference>
<feature type="domain" description="AP2/ERF" evidence="4">
    <location>
        <begin position="92"/>
        <end position="148"/>
    </location>
</feature>
<dbReference type="InterPro" id="IPR044925">
    <property type="entry name" value="His-Me_finger_sf"/>
</dbReference>
<evidence type="ECO:0000313" key="8">
    <source>
        <dbReference type="EMBL" id="QJH96540.1"/>
    </source>
</evidence>
<dbReference type="GO" id="GO:0003700">
    <property type="term" value="F:DNA-binding transcription factor activity"/>
    <property type="evidence" value="ECO:0007669"/>
    <property type="project" value="InterPro"/>
</dbReference>
<dbReference type="Pfam" id="PF13392">
    <property type="entry name" value="HNH_3"/>
    <property type="match status" value="1"/>
</dbReference>
<sequence length="159" mass="18299">MKEILLTQSKVTLVDDEDYNWLSKHKWCAAKSQGRWTAVRGKPLIRMHSVIMNTPSNLEVDHKDGNGLNNQKYNLRNCTRTQNMQNMKGFSGYKGVSYIKRDKYYISNIKYKGKLIYLGCFKVAEEAAKVYNIAATKYFGEFACLNIIPGKEEINEANQ</sequence>
<dbReference type="EMBL" id="MT144655">
    <property type="protein sequence ID" value="QJH96540.1"/>
    <property type="molecule type" value="Genomic_DNA"/>
</dbReference>
<accession>A0A6H1ZW63</accession>
<evidence type="ECO:0000313" key="6">
    <source>
        <dbReference type="EMBL" id="QJA61422.1"/>
    </source>
</evidence>
<reference evidence="5" key="1">
    <citation type="submission" date="2020-03" db="EMBL/GenBank/DDBJ databases">
        <title>The deep terrestrial virosphere.</title>
        <authorList>
            <person name="Holmfeldt K."/>
            <person name="Nilsson E."/>
            <person name="Simone D."/>
            <person name="Lopez-Fernandez M."/>
            <person name="Wu X."/>
            <person name="de Brujin I."/>
            <person name="Lundin D."/>
            <person name="Andersson A."/>
            <person name="Bertilsson S."/>
            <person name="Dopson M."/>
        </authorList>
    </citation>
    <scope>NUCLEOTIDE SEQUENCE</scope>
    <source>
        <strain evidence="7">MM415A00525</strain>
        <strain evidence="6">MM415B00946</strain>
        <strain evidence="5">TM448A02201</strain>
        <strain evidence="8">TM448B00765</strain>
    </source>
</reference>
<evidence type="ECO:0000259" key="4">
    <source>
        <dbReference type="PROSITE" id="PS51032"/>
    </source>
</evidence>
<keyword evidence="2" id="KW-0238">DNA-binding</keyword>
<keyword evidence="5" id="KW-0255">Endonuclease</keyword>
<dbReference type="SUPFAM" id="SSF54171">
    <property type="entry name" value="DNA-binding domain"/>
    <property type="match status" value="1"/>
</dbReference>
<dbReference type="InterPro" id="IPR036955">
    <property type="entry name" value="AP2/ERF_dom_sf"/>
</dbReference>
<dbReference type="SUPFAM" id="SSF54060">
    <property type="entry name" value="His-Me finger endonucleases"/>
    <property type="match status" value="1"/>
</dbReference>
<dbReference type="InterPro" id="IPR016177">
    <property type="entry name" value="DNA-bd_dom_sf"/>
</dbReference>
<organism evidence="5">
    <name type="scientific">viral metagenome</name>
    <dbReference type="NCBI Taxonomy" id="1070528"/>
    <lineage>
        <taxon>unclassified sequences</taxon>
        <taxon>metagenomes</taxon>
        <taxon>organismal metagenomes</taxon>
    </lineage>
</organism>
<evidence type="ECO:0000256" key="1">
    <source>
        <dbReference type="ARBA" id="ARBA00023015"/>
    </source>
</evidence>
<name>A0A6H1ZW63_9ZZZZ</name>
<dbReference type="InterPro" id="IPR001471">
    <property type="entry name" value="AP2/ERF_dom"/>
</dbReference>
<evidence type="ECO:0000313" key="5">
    <source>
        <dbReference type="EMBL" id="QJA51557.1"/>
    </source>
</evidence>
<protein>
    <submittedName>
        <fullName evidence="5">Putative homing endonuclease</fullName>
    </submittedName>
</protein>
<evidence type="ECO:0000313" key="7">
    <source>
        <dbReference type="EMBL" id="QJA81536.1"/>
    </source>
</evidence>
<evidence type="ECO:0000256" key="3">
    <source>
        <dbReference type="ARBA" id="ARBA00023163"/>
    </source>
</evidence>
<dbReference type="Gene3D" id="3.90.75.20">
    <property type="match status" value="1"/>
</dbReference>
<dbReference type="EMBL" id="MT142462">
    <property type="protein sequence ID" value="QJA81536.1"/>
    <property type="molecule type" value="Genomic_DNA"/>
</dbReference>
<gene>
    <name evidence="7" type="ORF">MM415A00525_0039</name>
    <name evidence="6" type="ORF">MM415B00946_0015</name>
    <name evidence="5" type="ORF">TM448A02201_0003</name>
    <name evidence="8" type="ORF">TM448B00765_0012</name>
</gene>
<keyword evidence="1" id="KW-0805">Transcription regulation</keyword>
<dbReference type="SMART" id="SM00380">
    <property type="entry name" value="AP2"/>
    <property type="match status" value="1"/>
</dbReference>